<dbReference type="PANTHER" id="PTHR31339">
    <property type="entry name" value="PECTIN LYASE-RELATED"/>
    <property type="match status" value="1"/>
</dbReference>
<gene>
    <name evidence="7" type="ORF">GH714_029052</name>
</gene>
<keyword evidence="3" id="KW-0964">Secreted</keyword>
<proteinExistence type="inferred from homology"/>
<comment type="caution">
    <text evidence="7">The sequence shown here is derived from an EMBL/GenBank/DDBJ whole genome shotgun (WGS) entry which is preliminary data.</text>
</comment>
<evidence type="ECO:0000256" key="3">
    <source>
        <dbReference type="ARBA" id="ARBA00022512"/>
    </source>
</evidence>
<sequence>MSSCLYLFSVVTLGVYFEGFDCGGDRSNHEKRQRHNEGRVLIPVLGNGIYILSSCSFFDRPSPTVSWRYRTSMENTLLHRGFLSMKMPVALLLLLALSNAIGINGEKSSGQCDYKPSLDPRPHSVSILEFGAVGDGKTLNTIAFQNAIFYLKSFADKGGAQLYVPPGKWLTGSFNLTSHLTLFLEKGAVILGSQDPSRWDVVEPLPSYGRGIELPGKRYRSLINGYKLLDVVITGDNGTIDGQGSVWWEWFNSHSLNYSRPHLVEFIESEHLVVSNLTFLNAPAYNIHPVYCSNVLVQNMSLSAPPKSPYTIGIVPDSSNNVCIEDSIIEMGYDAIALKSGWDEYGISYDRATRDVHIRRVHLQSSSGSSIAFGSEMSGGISNVRVEQVRQYNSFSGIEFRTTKGRGGYIKGIYISDVEMENVNLALGAIGDCGLHPDDKFDPKALPVLDQITLQNVTGTNIVIAGNFTGIQESPFTSICLFNVSLMVSTSSKSWICSSVVGFSESVFPEPCPELKSPYSNSSSCYSLLISYGYYGLIEYQGPLYAFSPSLDYFVISSGDGLRKKKEARKLLLVLGTRVVCVAGQLKWTVSDCHSGVLLLFHFLCKIHAFTLLVLMEWFAKLIHKQEISQGSLKLLQRRYPLYGKILATAAKQLTVFSSDHKKIQKFSGHPGVVHAMFFTEDKKYILSSAVSERHIALWRTDGGKNQSASCVLAMEHPAIFLDSRHIKNEGAAAGLCVLVISETENISAFWHRRKVEDGVLLPMNQSLIKSKIGTDIQKGVDALDHANVEAAFLPIPKASDFHDKRMRDKALSNNSDEVMVDSIDGRIQPELVENKGPYVINYILFITKSRGVAIQPLLQLSDIDECLYGEDNDESQLSSDDDKQMQSP</sequence>
<evidence type="ECO:0000313" key="8">
    <source>
        <dbReference type="Proteomes" id="UP000467840"/>
    </source>
</evidence>
<keyword evidence="8" id="KW-1185">Reference proteome</keyword>
<evidence type="ECO:0000256" key="2">
    <source>
        <dbReference type="ARBA" id="ARBA00008834"/>
    </source>
</evidence>
<dbReference type="Gene3D" id="2.160.20.10">
    <property type="entry name" value="Single-stranded right-handed beta-helix, Pectin lyase-like"/>
    <property type="match status" value="1"/>
</dbReference>
<dbReference type="PANTHER" id="PTHR31339:SF15">
    <property type="entry name" value="PECTIN LYASE-LIKE SUPERFAMILY PROTEIN"/>
    <property type="match status" value="1"/>
</dbReference>
<dbReference type="SUPFAM" id="SSF51126">
    <property type="entry name" value="Pectin lyase-like"/>
    <property type="match status" value="1"/>
</dbReference>
<comment type="similarity">
    <text evidence="2 6">Belongs to the glycosyl hydrolase 28 family.</text>
</comment>
<dbReference type="GO" id="GO:0005975">
    <property type="term" value="P:carbohydrate metabolic process"/>
    <property type="evidence" value="ECO:0007669"/>
    <property type="project" value="InterPro"/>
</dbReference>
<dbReference type="EMBL" id="JAAGAX010000016">
    <property type="protein sequence ID" value="KAF2289135.1"/>
    <property type="molecule type" value="Genomic_DNA"/>
</dbReference>
<accession>A0A6A6KLD7</accession>
<dbReference type="InterPro" id="IPR015943">
    <property type="entry name" value="WD40/YVTN_repeat-like_dom_sf"/>
</dbReference>
<keyword evidence="4 6" id="KW-0378">Hydrolase</keyword>
<dbReference type="Proteomes" id="UP000467840">
    <property type="component" value="Chromosome 8"/>
</dbReference>
<keyword evidence="3" id="KW-0134">Cell wall</keyword>
<dbReference type="SUPFAM" id="SSF50960">
    <property type="entry name" value="TolB, C-terminal domain"/>
    <property type="match status" value="1"/>
</dbReference>
<dbReference type="InterPro" id="IPR051801">
    <property type="entry name" value="GH28_Enzymes"/>
</dbReference>
<evidence type="ECO:0000256" key="5">
    <source>
        <dbReference type="ARBA" id="ARBA00023295"/>
    </source>
</evidence>
<protein>
    <submittedName>
        <fullName evidence="7">Uncharacterized protein</fullName>
    </submittedName>
</protein>
<dbReference type="Pfam" id="PF00295">
    <property type="entry name" value="Glyco_hydro_28"/>
    <property type="match status" value="1"/>
</dbReference>
<organism evidence="7 8">
    <name type="scientific">Hevea brasiliensis</name>
    <name type="common">Para rubber tree</name>
    <name type="synonym">Siphonia brasiliensis</name>
    <dbReference type="NCBI Taxonomy" id="3981"/>
    <lineage>
        <taxon>Eukaryota</taxon>
        <taxon>Viridiplantae</taxon>
        <taxon>Streptophyta</taxon>
        <taxon>Embryophyta</taxon>
        <taxon>Tracheophyta</taxon>
        <taxon>Spermatophyta</taxon>
        <taxon>Magnoliopsida</taxon>
        <taxon>eudicotyledons</taxon>
        <taxon>Gunneridae</taxon>
        <taxon>Pentapetalae</taxon>
        <taxon>rosids</taxon>
        <taxon>fabids</taxon>
        <taxon>Malpighiales</taxon>
        <taxon>Euphorbiaceae</taxon>
        <taxon>Crotonoideae</taxon>
        <taxon>Micrandreae</taxon>
        <taxon>Hevea</taxon>
    </lineage>
</organism>
<reference evidence="7 8" key="1">
    <citation type="journal article" date="2020" name="Mol. Plant">
        <title>The Chromosome-Based Rubber Tree Genome Provides New Insights into Spurge Genome Evolution and Rubber Biosynthesis.</title>
        <authorList>
            <person name="Liu J."/>
            <person name="Shi C."/>
            <person name="Shi C.C."/>
            <person name="Li W."/>
            <person name="Zhang Q.J."/>
            <person name="Zhang Y."/>
            <person name="Li K."/>
            <person name="Lu H.F."/>
            <person name="Shi C."/>
            <person name="Zhu S.T."/>
            <person name="Xiao Z.Y."/>
            <person name="Nan H."/>
            <person name="Yue Y."/>
            <person name="Zhu X.G."/>
            <person name="Wu Y."/>
            <person name="Hong X.N."/>
            <person name="Fan G.Y."/>
            <person name="Tong Y."/>
            <person name="Zhang D."/>
            <person name="Mao C.L."/>
            <person name="Liu Y.L."/>
            <person name="Hao S.J."/>
            <person name="Liu W.Q."/>
            <person name="Lv M.Q."/>
            <person name="Zhang H.B."/>
            <person name="Liu Y."/>
            <person name="Hu-Tang G.R."/>
            <person name="Wang J.P."/>
            <person name="Wang J.H."/>
            <person name="Sun Y.H."/>
            <person name="Ni S.B."/>
            <person name="Chen W.B."/>
            <person name="Zhang X.C."/>
            <person name="Jiao Y.N."/>
            <person name="Eichler E.E."/>
            <person name="Li G.H."/>
            <person name="Liu X."/>
            <person name="Gao L.Z."/>
        </authorList>
    </citation>
    <scope>NUCLEOTIDE SEQUENCE [LARGE SCALE GENOMIC DNA]</scope>
    <source>
        <strain evidence="8">cv. GT1</strain>
        <tissue evidence="7">Leaf</tissue>
    </source>
</reference>
<dbReference type="AlphaFoldDB" id="A0A6A6KLD7"/>
<keyword evidence="5 6" id="KW-0326">Glycosidase</keyword>
<evidence type="ECO:0000313" key="7">
    <source>
        <dbReference type="EMBL" id="KAF2289135.1"/>
    </source>
</evidence>
<dbReference type="InterPro" id="IPR000743">
    <property type="entry name" value="Glyco_hydro_28"/>
</dbReference>
<name>A0A6A6KLD7_HEVBR</name>
<evidence type="ECO:0000256" key="6">
    <source>
        <dbReference type="RuleBase" id="RU361169"/>
    </source>
</evidence>
<dbReference type="Gene3D" id="2.130.10.10">
    <property type="entry name" value="YVTN repeat-like/Quinoprotein amine dehydrogenase"/>
    <property type="match status" value="1"/>
</dbReference>
<dbReference type="GO" id="GO:0004650">
    <property type="term" value="F:polygalacturonase activity"/>
    <property type="evidence" value="ECO:0007669"/>
    <property type="project" value="InterPro"/>
</dbReference>
<evidence type="ECO:0000256" key="4">
    <source>
        <dbReference type="ARBA" id="ARBA00022801"/>
    </source>
</evidence>
<comment type="subcellular location">
    <subcellularLocation>
        <location evidence="1">Secreted</location>
        <location evidence="1">Cell wall</location>
    </subcellularLocation>
</comment>
<evidence type="ECO:0000256" key="1">
    <source>
        <dbReference type="ARBA" id="ARBA00004191"/>
    </source>
</evidence>
<dbReference type="InterPro" id="IPR011050">
    <property type="entry name" value="Pectin_lyase_fold/virulence"/>
</dbReference>
<dbReference type="InterPro" id="IPR012334">
    <property type="entry name" value="Pectin_lyas_fold"/>
</dbReference>